<feature type="compositionally biased region" description="Acidic residues" evidence="1">
    <location>
        <begin position="65"/>
        <end position="82"/>
    </location>
</feature>
<feature type="region of interest" description="Disordered" evidence="1">
    <location>
        <begin position="202"/>
        <end position="239"/>
    </location>
</feature>
<dbReference type="InterPro" id="IPR036236">
    <property type="entry name" value="Znf_C2H2_sf"/>
</dbReference>
<protein>
    <submittedName>
        <fullName evidence="2">Uncharacterized protein</fullName>
    </submittedName>
</protein>
<sequence length="529" mass="56061">MGGRSVPEPAHDEDEDDEDWGSDGKVQQDEGARMQQQHPTPQQRHFNLILGFARHPANCANDDKLQDEDEDEEVNADSDDDAPLFGSEAEAAAEVAGIDDGGDFGEVLSPFGPETFASASACWAQAESQHRFSLSSIRGQIGQEVWSDYHRIRLVNHLRTLGPEAARQQAPLLTATSPIWSDDSLLQPVLEGDELLFDASEMDEDEDEAAASPPVKGKGGARGIEGGKGGGGKGALDVPAAGDEEVNRLRAELATLRRLLAMPSQEGGAGDGGAAAEAEGSAAKAQEGLRQRQLLASGGPAEALRALVARGGAGERPASGRTVLNAGCGSGVLNLVCAQLGAEVVSVDWSVAALGKASALAEANGLANQVKCFRGPLYDGDNSGEGGLGLACDGLLCERLLSERRLSPALPGMLLARRRHLRPSAESWVFPRRARLLLRAGDFSRELTEKEALAQCQSLGGLDLSLLAAPVPEPLSANLPAWRGVHETEWAGRDTLRRTGIEIVMFVGPLCASHMMMSKSWRQIRHHAL</sequence>
<reference evidence="2" key="1">
    <citation type="submission" date="2021-02" db="EMBL/GenBank/DDBJ databases">
        <authorList>
            <person name="Dougan E. K."/>
            <person name="Rhodes N."/>
            <person name="Thang M."/>
            <person name="Chan C."/>
        </authorList>
    </citation>
    <scope>NUCLEOTIDE SEQUENCE</scope>
</reference>
<dbReference type="InterPro" id="IPR029063">
    <property type="entry name" value="SAM-dependent_MTases_sf"/>
</dbReference>
<feature type="region of interest" description="Disordered" evidence="1">
    <location>
        <begin position="1"/>
        <end position="84"/>
    </location>
</feature>
<dbReference type="SUPFAM" id="SSF53335">
    <property type="entry name" value="S-adenosyl-L-methionine-dependent methyltransferases"/>
    <property type="match status" value="1"/>
</dbReference>
<evidence type="ECO:0000313" key="2">
    <source>
        <dbReference type="EMBL" id="CAE8688592.1"/>
    </source>
</evidence>
<dbReference type="SUPFAM" id="SSF57667">
    <property type="entry name" value="beta-beta-alpha zinc fingers"/>
    <property type="match status" value="1"/>
</dbReference>
<comment type="caution">
    <text evidence="2">The sequence shown here is derived from an EMBL/GenBank/DDBJ whole genome shotgun (WGS) entry which is preliminary data.</text>
</comment>
<evidence type="ECO:0000256" key="1">
    <source>
        <dbReference type="SAM" id="MobiDB-lite"/>
    </source>
</evidence>
<feature type="compositionally biased region" description="Polar residues" evidence="1">
    <location>
        <begin position="34"/>
        <end position="45"/>
    </location>
</feature>
<feature type="compositionally biased region" description="Low complexity" evidence="1">
    <location>
        <begin position="274"/>
        <end position="283"/>
    </location>
</feature>
<dbReference type="Proteomes" id="UP000626109">
    <property type="component" value="Unassembled WGS sequence"/>
</dbReference>
<dbReference type="Gene3D" id="3.40.50.150">
    <property type="entry name" value="Vaccinia Virus protein VP39"/>
    <property type="match status" value="1"/>
</dbReference>
<accession>A0A813JXS6</accession>
<dbReference type="AlphaFoldDB" id="A0A813JXS6"/>
<proteinExistence type="predicted"/>
<dbReference type="EMBL" id="CAJNNW010026916">
    <property type="protein sequence ID" value="CAE8688592.1"/>
    <property type="molecule type" value="Genomic_DNA"/>
</dbReference>
<feature type="region of interest" description="Disordered" evidence="1">
    <location>
        <begin position="264"/>
        <end position="283"/>
    </location>
</feature>
<dbReference type="Pfam" id="PF06325">
    <property type="entry name" value="PrmA"/>
    <property type="match status" value="1"/>
</dbReference>
<name>A0A813JXS6_POLGL</name>
<evidence type="ECO:0000313" key="3">
    <source>
        <dbReference type="Proteomes" id="UP000626109"/>
    </source>
</evidence>
<feature type="compositionally biased region" description="Acidic residues" evidence="1">
    <location>
        <begin position="11"/>
        <end position="21"/>
    </location>
</feature>
<organism evidence="2 3">
    <name type="scientific">Polarella glacialis</name>
    <name type="common">Dinoflagellate</name>
    <dbReference type="NCBI Taxonomy" id="89957"/>
    <lineage>
        <taxon>Eukaryota</taxon>
        <taxon>Sar</taxon>
        <taxon>Alveolata</taxon>
        <taxon>Dinophyceae</taxon>
        <taxon>Suessiales</taxon>
        <taxon>Suessiaceae</taxon>
        <taxon>Polarella</taxon>
    </lineage>
</organism>
<feature type="compositionally biased region" description="Gly residues" evidence="1">
    <location>
        <begin position="217"/>
        <end position="234"/>
    </location>
</feature>
<gene>
    <name evidence="2" type="ORF">PGLA2088_LOCUS25996</name>
</gene>